<evidence type="ECO:0000313" key="3">
    <source>
        <dbReference type="EMBL" id="EHJ05870.1"/>
    </source>
</evidence>
<protein>
    <recommendedName>
        <fullName evidence="5">Transmembrane protein</fullName>
    </recommendedName>
</protein>
<organism evidence="3 4">
    <name type="scientific">Marinobacter manganoxydans MnI7-9</name>
    <dbReference type="NCBI Taxonomy" id="1094979"/>
    <lineage>
        <taxon>Bacteria</taxon>
        <taxon>Pseudomonadati</taxon>
        <taxon>Pseudomonadota</taxon>
        <taxon>Gammaproteobacteria</taxon>
        <taxon>Pseudomonadales</taxon>
        <taxon>Marinobacteraceae</taxon>
        <taxon>Marinobacter</taxon>
    </lineage>
</organism>
<keyword evidence="2" id="KW-1133">Transmembrane helix</keyword>
<feature type="transmembrane region" description="Helical" evidence="2">
    <location>
        <begin position="76"/>
        <end position="96"/>
    </location>
</feature>
<keyword evidence="4" id="KW-1185">Reference proteome</keyword>
<evidence type="ECO:0000256" key="1">
    <source>
        <dbReference type="SAM" id="MobiDB-lite"/>
    </source>
</evidence>
<keyword evidence="2" id="KW-0812">Transmembrane</keyword>
<feature type="region of interest" description="Disordered" evidence="1">
    <location>
        <begin position="1"/>
        <end position="25"/>
    </location>
</feature>
<feature type="transmembrane region" description="Helical" evidence="2">
    <location>
        <begin position="108"/>
        <end position="132"/>
    </location>
</feature>
<proteinExistence type="predicted"/>
<gene>
    <name evidence="3" type="ORF">KYE_03495</name>
</gene>
<dbReference type="PATRIC" id="fig|1094979.3.peg.658"/>
<dbReference type="AlphaFoldDB" id="G6YP95"/>
<dbReference type="RefSeq" id="WP_008170416.1">
    <property type="nucleotide sequence ID" value="NZ_AGTR01000014.1"/>
</dbReference>
<name>G6YP95_9GAMM</name>
<sequence>MTQETPKADIANAPRAGRSDKFPSGTVTYLSPLPLPTGLPPTDHGHAVGEVNERYLDFGVGLPSVFGWQVTLGGPFGLFVMVAMVFPAIAFLMLYWLGNGLPDAIHAFWGVIEISFWIGFWGGGGLMLWWLVASVIELKKKSQVIPTRFNRQRREVCFVPNGHREPIFVPWEELVAWVTEAQGVTEYGVQRQYGFGVGFLHPQTGEKYSLEFQTYGLPQAISNWEAIRAYMEYEVHTLKEIQDPLELQGPDDPPWEGVHVFRNARKRLHEEYREGKRGVHYLTGWYLYHLMTFWTLPNRLVEWEVRKIKRMTRKTLPRDMAEWSEPLSESEWAKPSETFKRLSQKVLEKQKARPGRLPYEVFAEVYAEEDRLPLASTN</sequence>
<dbReference type="EMBL" id="AGTR01000014">
    <property type="protein sequence ID" value="EHJ05870.1"/>
    <property type="molecule type" value="Genomic_DNA"/>
</dbReference>
<reference evidence="3 4" key="1">
    <citation type="journal article" date="2012" name="J. Bacteriol.">
        <title>Genome sequence of deep-sea manganese-oxidizing bacterium Marinobacter manganoxydans MnI7-9.</title>
        <authorList>
            <person name="Wang H."/>
            <person name="Li H."/>
            <person name="Shao Z."/>
            <person name="Liao S."/>
            <person name="Johnstone L."/>
            <person name="Rensing C."/>
            <person name="Wang G."/>
        </authorList>
    </citation>
    <scope>NUCLEOTIDE SEQUENCE [LARGE SCALE GENOMIC DNA]</scope>
    <source>
        <strain evidence="3 4">MnI7-9</strain>
    </source>
</reference>
<accession>G6YP95</accession>
<evidence type="ECO:0008006" key="5">
    <source>
        <dbReference type="Google" id="ProtNLM"/>
    </source>
</evidence>
<evidence type="ECO:0000313" key="4">
    <source>
        <dbReference type="Proteomes" id="UP000003208"/>
    </source>
</evidence>
<evidence type="ECO:0000256" key="2">
    <source>
        <dbReference type="SAM" id="Phobius"/>
    </source>
</evidence>
<dbReference type="Proteomes" id="UP000003208">
    <property type="component" value="Unassembled WGS sequence"/>
</dbReference>
<keyword evidence="2" id="KW-0472">Membrane</keyword>